<accession>A0A2S5KP74</accession>
<dbReference type="Proteomes" id="UP000238196">
    <property type="component" value="Unassembled WGS sequence"/>
</dbReference>
<gene>
    <name evidence="1" type="ORF">C4K68_14930</name>
</gene>
<evidence type="ECO:0000313" key="2">
    <source>
        <dbReference type="Proteomes" id="UP000238196"/>
    </source>
</evidence>
<proteinExistence type="predicted"/>
<dbReference type="AlphaFoldDB" id="A0A2S5KP74"/>
<protein>
    <recommendedName>
        <fullName evidence="3">Type VI secretion system tip protein VgrG</fullName>
    </recommendedName>
</protein>
<feature type="non-terminal residue" evidence="1">
    <location>
        <position position="1"/>
    </location>
</feature>
<name>A0A2S5KP74_9PROT</name>
<organism evidence="1 2">
    <name type="scientific">Proteobacteria bacterium 228</name>
    <dbReference type="NCBI Taxonomy" id="2083153"/>
    <lineage>
        <taxon>Bacteria</taxon>
        <taxon>Pseudomonadati</taxon>
        <taxon>Pseudomonadota</taxon>
    </lineage>
</organism>
<reference evidence="1 2" key="1">
    <citation type="submission" date="2018-02" db="EMBL/GenBank/DDBJ databases">
        <title>novel marine gammaproteobacteria from coastal saline agro ecosystem.</title>
        <authorList>
            <person name="Krishnan R."/>
            <person name="Ramesh Kumar N."/>
        </authorList>
    </citation>
    <scope>NUCLEOTIDE SEQUENCE [LARGE SCALE GENOMIC DNA]</scope>
    <source>
        <strain evidence="1 2">228</strain>
    </source>
</reference>
<comment type="caution">
    <text evidence="1">The sequence shown here is derived from an EMBL/GenBank/DDBJ whole genome shotgun (WGS) entry which is preliminary data.</text>
</comment>
<sequence>KNNDVLDVGKVFKLKAGSEIVLEVGGSKLTMKSDGKIILEGNNIIEQASTIKKKGQIDLN</sequence>
<evidence type="ECO:0008006" key="3">
    <source>
        <dbReference type="Google" id="ProtNLM"/>
    </source>
</evidence>
<dbReference type="EMBL" id="PRLP01000049">
    <property type="protein sequence ID" value="PPC76532.1"/>
    <property type="molecule type" value="Genomic_DNA"/>
</dbReference>
<evidence type="ECO:0000313" key="1">
    <source>
        <dbReference type="EMBL" id="PPC76532.1"/>
    </source>
</evidence>